<reference evidence="1" key="1">
    <citation type="journal article" date="2020" name="mSystems">
        <title>Genome- and Community-Level Interaction Insights into Carbon Utilization and Element Cycling Functions of Hydrothermarchaeota in Hydrothermal Sediment.</title>
        <authorList>
            <person name="Zhou Z."/>
            <person name="Liu Y."/>
            <person name="Xu W."/>
            <person name="Pan J."/>
            <person name="Luo Z.H."/>
            <person name="Li M."/>
        </authorList>
    </citation>
    <scope>NUCLEOTIDE SEQUENCE</scope>
    <source>
        <strain evidence="1">HyVt-388</strain>
    </source>
</reference>
<dbReference type="Proteomes" id="UP000885826">
    <property type="component" value="Unassembled WGS sequence"/>
</dbReference>
<dbReference type="EMBL" id="DRIG01000095">
    <property type="protein sequence ID" value="HEC79296.1"/>
    <property type="molecule type" value="Genomic_DNA"/>
</dbReference>
<accession>A0A9C9EPU5</accession>
<dbReference type="InterPro" id="IPR026444">
    <property type="entry name" value="Secre_tail"/>
</dbReference>
<evidence type="ECO:0000313" key="1">
    <source>
        <dbReference type="EMBL" id="HEC79296.1"/>
    </source>
</evidence>
<comment type="caution">
    <text evidence="1">The sequence shown here is derived from an EMBL/GenBank/DDBJ whole genome shotgun (WGS) entry which is preliminary data.</text>
</comment>
<name>A0A9C9EPU5_UNCW3</name>
<evidence type="ECO:0000313" key="2">
    <source>
        <dbReference type="Proteomes" id="UP000885826"/>
    </source>
</evidence>
<protein>
    <submittedName>
        <fullName evidence="1">T9SS type A sorting domain-containing protein</fullName>
    </submittedName>
</protein>
<dbReference type="Gene3D" id="2.60.40.4070">
    <property type="match status" value="1"/>
</dbReference>
<gene>
    <name evidence="1" type="ORF">ENI34_09210</name>
</gene>
<organism evidence="1 2">
    <name type="scientific">candidate division WOR-3 bacterium</name>
    <dbReference type="NCBI Taxonomy" id="2052148"/>
    <lineage>
        <taxon>Bacteria</taxon>
        <taxon>Bacteria division WOR-3</taxon>
    </lineage>
</organism>
<dbReference type="Gene3D" id="2.60.120.560">
    <property type="entry name" value="Exo-inulinase, domain 1"/>
    <property type="match status" value="1"/>
</dbReference>
<proteinExistence type="predicted"/>
<dbReference type="AlphaFoldDB" id="A0A9C9EPU5"/>
<sequence>MKRIIGFILVGGLLFSQVLYEEYFTDGNMQLDWHPWFTDSLGIGDSMGVIADSTTPGGDFWAGRISNEYMGMAGLTYSGVPNLTDYSVEAWIYTTVSSVVGPYNGIAIRMNPTTRYYYRFVSDFDADGRLRLGLIGSGGMPVVLKDWFDSEIPGGVPATSSWHKFKLTVIADSIWAYYDDQLLPECPIVNDSVSHGYFGIYVFNMADTASTKCDNIIVRAEESAVMENMEGGVNGCFTIQPNPFTDIAEITIQYTGDIVGDDEDLKIFDMTGRVVKVLPPTYKVNGSTSVYTWNGRDNRDRILAPGVYFLMNANRRIADKIIKLP</sequence>
<dbReference type="NCBIfam" id="TIGR04183">
    <property type="entry name" value="Por_Secre_tail"/>
    <property type="match status" value="1"/>
</dbReference>